<dbReference type="OrthoDB" id="3723194at2"/>
<keyword evidence="1" id="KW-0614">Plasmid</keyword>
<geneLocation type="plasmid" evidence="1 2">
    <name>pSCL4</name>
</geneLocation>
<reference evidence="1 2" key="1">
    <citation type="journal article" date="2010" name="Genome Biol. Evol.">
        <title>The sequence of a 1.8-mb bacterial linear plasmid reveals a rich evolutionary reservoir of secondary metabolic pathways.</title>
        <authorList>
            <person name="Medema M.H."/>
            <person name="Trefzer A."/>
            <person name="Kovalchuk A."/>
            <person name="van den Berg M."/>
            <person name="Mueller U."/>
            <person name="Heijne W."/>
            <person name="Wu L."/>
            <person name="Alam M.T."/>
            <person name="Ronning C.M."/>
            <person name="Nierman W.C."/>
            <person name="Bovenberg R.A.L."/>
            <person name="Breitling R."/>
            <person name="Takano E."/>
        </authorList>
    </citation>
    <scope>NUCLEOTIDE SEQUENCE [LARGE SCALE GENOMIC DNA]</scope>
    <source>
        <strain evidence="2">ATCC 27064 / DSM 738 / JCM 4710 / NBRC 13307 / NCIMB 12785 / NRRL 3585 / VKM Ac-602</strain>
        <plasmid evidence="1">pSCL4</plasmid>
    </source>
</reference>
<evidence type="ECO:0000313" key="2">
    <source>
        <dbReference type="Proteomes" id="UP000002357"/>
    </source>
</evidence>
<sequence>MVSPTWPGLPELTRIRDLRTPGSFIRRADHQDPGAGRELHHRLHTLQTGHRTARWGIH</sequence>
<evidence type="ECO:0000313" key="1">
    <source>
        <dbReference type="EMBL" id="EFG03907.2"/>
    </source>
</evidence>
<organism evidence="1 2">
    <name type="scientific">Streptomyces clavuligerus</name>
    <dbReference type="NCBI Taxonomy" id="1901"/>
    <lineage>
        <taxon>Bacteria</taxon>
        <taxon>Bacillati</taxon>
        <taxon>Actinomycetota</taxon>
        <taxon>Actinomycetes</taxon>
        <taxon>Kitasatosporales</taxon>
        <taxon>Streptomycetaceae</taxon>
        <taxon>Streptomyces</taxon>
    </lineage>
</organism>
<gene>
    <name evidence="1" type="ORF">SCLAV_p0417</name>
</gene>
<protein>
    <submittedName>
        <fullName evidence="1">Uncharacterized protein</fullName>
    </submittedName>
</protein>
<accession>B5GZJ1</accession>
<dbReference type="GeneID" id="93733573"/>
<dbReference type="AlphaFoldDB" id="B5GZJ1"/>
<dbReference type="RefSeq" id="WP_003957366.1">
    <property type="nucleotide sequence ID" value="NZ_CM000914.1"/>
</dbReference>
<proteinExistence type="predicted"/>
<keyword evidence="2" id="KW-1185">Reference proteome</keyword>
<name>B5GZJ1_STRCL</name>
<dbReference type="Proteomes" id="UP000002357">
    <property type="component" value="Plasmid pSCL4"/>
</dbReference>
<dbReference type="EMBL" id="CM000914">
    <property type="protein sequence ID" value="EFG03907.2"/>
    <property type="molecule type" value="Genomic_DNA"/>
</dbReference>